<feature type="domain" description="Alpha-L-rhamnosidase concanavalin-like" evidence="5">
    <location>
        <begin position="534"/>
        <end position="628"/>
    </location>
</feature>
<dbReference type="InterPro" id="IPR008902">
    <property type="entry name" value="Rhamnosid_concanavalin"/>
</dbReference>
<dbReference type="InterPro" id="IPR008928">
    <property type="entry name" value="6-hairpin_glycosidase_sf"/>
</dbReference>
<evidence type="ECO:0000313" key="10">
    <source>
        <dbReference type="Proteomes" id="UP000564385"/>
    </source>
</evidence>
<dbReference type="PIRSF" id="PIRSF010631">
    <property type="entry name" value="A-rhamnsds"/>
    <property type="match status" value="1"/>
</dbReference>
<dbReference type="Pfam" id="PF17389">
    <property type="entry name" value="Bac_rhamnosid6H"/>
    <property type="match status" value="1"/>
</dbReference>
<organism evidence="9 10">
    <name type="scientific">Tunturiibacter lichenicola</name>
    <dbReference type="NCBI Taxonomy" id="2051959"/>
    <lineage>
        <taxon>Bacteria</taxon>
        <taxon>Pseudomonadati</taxon>
        <taxon>Acidobacteriota</taxon>
        <taxon>Terriglobia</taxon>
        <taxon>Terriglobales</taxon>
        <taxon>Acidobacteriaceae</taxon>
        <taxon>Tunturiibacter</taxon>
    </lineage>
</organism>
<dbReference type="Pfam" id="PF17390">
    <property type="entry name" value="Bac_rhamnosid_C"/>
    <property type="match status" value="1"/>
</dbReference>
<dbReference type="EC" id="3.2.1.40" evidence="2"/>
<dbReference type="AlphaFoldDB" id="A0A852VFR8"/>
<dbReference type="InterPro" id="IPR012341">
    <property type="entry name" value="6hp_glycosidase-like_sf"/>
</dbReference>
<dbReference type="GO" id="GO:0005975">
    <property type="term" value="P:carbohydrate metabolic process"/>
    <property type="evidence" value="ECO:0007669"/>
    <property type="project" value="InterPro"/>
</dbReference>
<reference evidence="9 10" key="1">
    <citation type="submission" date="2020-07" db="EMBL/GenBank/DDBJ databases">
        <title>Genomic Encyclopedia of Type Strains, Phase IV (KMG-V): Genome sequencing to study the core and pangenomes of soil and plant-associated prokaryotes.</title>
        <authorList>
            <person name="Whitman W."/>
        </authorList>
    </citation>
    <scope>NUCLEOTIDE SEQUENCE [LARGE SCALE GENOMIC DNA]</scope>
    <source>
        <strain evidence="9 10">M8UP22</strain>
    </source>
</reference>
<comment type="caution">
    <text evidence="9">The sequence shown here is derived from an EMBL/GenBank/DDBJ whole genome shotgun (WGS) entry which is preliminary data.</text>
</comment>
<sequence length="1078" mass="118877">MKTPRVAIFSFASVAQRASFLALSLSLCASTASAAPIHLRVDQRIDPLGIDSTHPTLSWQSDATTRNWSQSAYRILVASAPDALRDGHADVWDSGKQVSSESVNVAYAGPALKSHQRCYWAVQTWDAQGKEERSSEVAWWEMGLLQPSDWKAQWIRRDNREEAEVLKTTSWIWLPDSDSVRVSQGAEAEFRYNLHLDKVPSSASLHVLVGGIFTTQVNDTVTGHKDQWGAFDREDIRDQLHVGDNQIVVYVETPRSNESNRTFRAALAAALKLTDDAGKTRWIESDSAWQARSIKPNEAKEWSPAKKLGAFADLNFGVGTDRESRGQNPTVIESSTALLRKQFTPTRKVVSARLYVTALGSYQSYLNGKEVSKFRLTPGFTDYRKRVLYQTYDVTSLLVQGRNTIAAILGAGWHGSPLLWSGSRLFPGPDRLRAQLELTFADGTHQTIATDSSWETAASPIVSSEIYGGEAYDARLEVPGWNTSASPNSIKWSPVVVDDANTAMLVTAEPDTPVQPAQTVAPVAVTMVNSGSTQDAVFDMGQNMVGVARLRVHGPRGTTVKLRFAERLNPDGTVYTENLRDADATDYYTLSGHGEEEWTPAFTFHGFRYVQVSGYGGKPTLSALQGQVLNSLPASPAIRFESSSALLNKMSELGLWGQRGNFVSIPTDCPQRDERMGWMGDAGAFWRTGTYNFDIDAFSHKFMLDVTDAQSPDGAFANISPNLLQGRDGHPGAPGWGDAGVLVPYATWLQYGDAAVIEQSWPNMERWMEFILRTNPNYIREKDLGANYADWLAPDPHTPSDLVATAYWVIIARQMQTMATALGRTADAEKYATLISRIQAAYQQKYVHSDGLVAGDTQTSYVLTLYTGLAPRELEKSMTDRLVRDIQAHQTHLTTGFLGTPFLLSVLESQGRTDVAYNLLLTTTYPSWGYMVDKGATTWWERWNGDTGDPAMNSYNHYAFGSVMAWVFRRVGGIDADPANAGFHHVIVSPHVEQGLSHVHTEYDSVYGTIVTDWTKTPNGQLQLTVKVPANTTATVFLPATPASVAKQDGERITTPYKDGLMVREIGSGSYSFSVDSN</sequence>
<dbReference type="Gene3D" id="2.60.40.10">
    <property type="entry name" value="Immunoglobulins"/>
    <property type="match status" value="1"/>
</dbReference>
<dbReference type="PANTHER" id="PTHR33307:SF6">
    <property type="entry name" value="ALPHA-RHAMNOSIDASE (EUROFUNG)-RELATED"/>
    <property type="match status" value="1"/>
</dbReference>
<dbReference type="InterPro" id="IPR035396">
    <property type="entry name" value="Bac_rhamnosid6H"/>
</dbReference>
<feature type="domain" description="Bacterial alpha-L-rhamnosidase N-terminal" evidence="6">
    <location>
        <begin position="348"/>
        <end position="514"/>
    </location>
</feature>
<dbReference type="SUPFAM" id="SSF48208">
    <property type="entry name" value="Six-hairpin glycosidases"/>
    <property type="match status" value="1"/>
</dbReference>
<dbReference type="InterPro" id="IPR035398">
    <property type="entry name" value="Bac_rhamnosid_C"/>
</dbReference>
<dbReference type="Pfam" id="PF05592">
    <property type="entry name" value="Bac_rhamnosid"/>
    <property type="match status" value="1"/>
</dbReference>
<evidence type="ECO:0000256" key="2">
    <source>
        <dbReference type="ARBA" id="ARBA00012652"/>
    </source>
</evidence>
<dbReference type="GO" id="GO:0030596">
    <property type="term" value="F:alpha-L-rhamnosidase activity"/>
    <property type="evidence" value="ECO:0007669"/>
    <property type="project" value="UniProtKB-EC"/>
</dbReference>
<dbReference type="PANTHER" id="PTHR33307">
    <property type="entry name" value="ALPHA-RHAMNOSIDASE (EUROFUNG)"/>
    <property type="match status" value="1"/>
</dbReference>
<evidence type="ECO:0000256" key="3">
    <source>
        <dbReference type="ARBA" id="ARBA00022801"/>
    </source>
</evidence>
<evidence type="ECO:0000259" key="5">
    <source>
        <dbReference type="Pfam" id="PF05592"/>
    </source>
</evidence>
<dbReference type="Pfam" id="PF08531">
    <property type="entry name" value="Bac_rhamnosid_N"/>
    <property type="match status" value="1"/>
</dbReference>
<dbReference type="Proteomes" id="UP000564385">
    <property type="component" value="Unassembled WGS sequence"/>
</dbReference>
<evidence type="ECO:0000259" key="6">
    <source>
        <dbReference type="Pfam" id="PF08531"/>
    </source>
</evidence>
<feature type="signal peptide" evidence="4">
    <location>
        <begin position="1"/>
        <end position="34"/>
    </location>
</feature>
<proteinExistence type="predicted"/>
<dbReference type="Pfam" id="PF25788">
    <property type="entry name" value="Ig_Rha78A_N"/>
    <property type="match status" value="1"/>
</dbReference>
<accession>A0A852VFR8</accession>
<evidence type="ECO:0000256" key="4">
    <source>
        <dbReference type="SAM" id="SignalP"/>
    </source>
</evidence>
<evidence type="ECO:0000313" key="9">
    <source>
        <dbReference type="EMBL" id="NYF91688.1"/>
    </source>
</evidence>
<dbReference type="InterPro" id="IPR013737">
    <property type="entry name" value="Bac_rhamnosid_N"/>
</dbReference>
<feature type="chain" id="PRO_5032321865" description="alpha-L-rhamnosidase" evidence="4">
    <location>
        <begin position="35"/>
        <end position="1078"/>
    </location>
</feature>
<keyword evidence="4" id="KW-0732">Signal</keyword>
<keyword evidence="3 9" id="KW-0378">Hydrolase</keyword>
<dbReference type="Gene3D" id="2.60.420.10">
    <property type="entry name" value="Maltose phosphorylase, domain 3"/>
    <property type="match status" value="1"/>
</dbReference>
<feature type="domain" description="Alpha-L-rhamnosidase six-hairpin glycosidase" evidence="7">
    <location>
        <begin position="639"/>
        <end position="971"/>
    </location>
</feature>
<dbReference type="InterPro" id="IPR016007">
    <property type="entry name" value="Alpha_rhamnosid"/>
</dbReference>
<keyword evidence="9" id="KW-0326">Glycosidase</keyword>
<dbReference type="EMBL" id="JACCCU010000003">
    <property type="protein sequence ID" value="NYF91688.1"/>
    <property type="molecule type" value="Genomic_DNA"/>
</dbReference>
<evidence type="ECO:0000259" key="7">
    <source>
        <dbReference type="Pfam" id="PF17389"/>
    </source>
</evidence>
<dbReference type="Gene3D" id="1.50.10.10">
    <property type="match status" value="1"/>
</dbReference>
<name>A0A852VFR8_9BACT</name>
<gene>
    <name evidence="9" type="ORF">HDF08_003807</name>
</gene>
<protein>
    <recommendedName>
        <fullName evidence="2">alpha-L-rhamnosidase</fullName>
        <ecNumber evidence="2">3.2.1.40</ecNumber>
    </recommendedName>
</protein>
<feature type="domain" description="Alpha-L-rhamnosidase C-terminal" evidence="8">
    <location>
        <begin position="973"/>
        <end position="1050"/>
    </location>
</feature>
<evidence type="ECO:0000259" key="8">
    <source>
        <dbReference type="Pfam" id="PF17390"/>
    </source>
</evidence>
<dbReference type="Gene3D" id="2.60.120.260">
    <property type="entry name" value="Galactose-binding domain-like"/>
    <property type="match status" value="2"/>
</dbReference>
<dbReference type="InterPro" id="IPR013783">
    <property type="entry name" value="Ig-like_fold"/>
</dbReference>
<comment type="catalytic activity">
    <reaction evidence="1">
        <text>Hydrolysis of terminal non-reducing alpha-L-rhamnose residues in alpha-L-rhamnosides.</text>
        <dbReference type="EC" id="3.2.1.40"/>
    </reaction>
</comment>
<evidence type="ECO:0000256" key="1">
    <source>
        <dbReference type="ARBA" id="ARBA00001445"/>
    </source>
</evidence>